<reference evidence="13" key="1">
    <citation type="submission" date="2025-08" db="UniProtKB">
        <authorList>
            <consortium name="RefSeq"/>
        </authorList>
    </citation>
    <scope>IDENTIFICATION</scope>
    <source>
        <strain evidence="13">14028-0561.14</strain>
        <tissue evidence="13">Whole fly</tissue>
    </source>
</reference>
<keyword evidence="9" id="KW-1015">Disulfide bond</keyword>
<dbReference type="PRINTS" id="PR00722">
    <property type="entry name" value="CHYMOTRYPSIN"/>
</dbReference>
<evidence type="ECO:0000313" key="13">
    <source>
        <dbReference type="RefSeq" id="XP_017035596.1"/>
    </source>
</evidence>
<keyword evidence="7" id="KW-0720">Serine protease</keyword>
<dbReference type="FunFam" id="2.40.10.10:FF:000047">
    <property type="entry name" value="Trypsin eta"/>
    <property type="match status" value="1"/>
</dbReference>
<dbReference type="InterPro" id="IPR001314">
    <property type="entry name" value="Peptidase_S1A"/>
</dbReference>
<evidence type="ECO:0000256" key="8">
    <source>
        <dbReference type="ARBA" id="ARBA00023145"/>
    </source>
</evidence>
<evidence type="ECO:0000256" key="7">
    <source>
        <dbReference type="ARBA" id="ARBA00022825"/>
    </source>
</evidence>
<evidence type="ECO:0000313" key="12">
    <source>
        <dbReference type="Proteomes" id="UP001652661"/>
    </source>
</evidence>
<dbReference type="GeneID" id="108084084"/>
<keyword evidence="3" id="KW-0964">Secreted</keyword>
<dbReference type="CDD" id="cd00190">
    <property type="entry name" value="Tryp_SPc"/>
    <property type="match status" value="1"/>
</dbReference>
<keyword evidence="12" id="KW-1185">Reference proteome</keyword>
<organism evidence="12 13">
    <name type="scientific">Drosophila kikkawai</name>
    <name type="common">Fruit fly</name>
    <dbReference type="NCBI Taxonomy" id="30033"/>
    <lineage>
        <taxon>Eukaryota</taxon>
        <taxon>Metazoa</taxon>
        <taxon>Ecdysozoa</taxon>
        <taxon>Arthropoda</taxon>
        <taxon>Hexapoda</taxon>
        <taxon>Insecta</taxon>
        <taxon>Pterygota</taxon>
        <taxon>Neoptera</taxon>
        <taxon>Endopterygota</taxon>
        <taxon>Diptera</taxon>
        <taxon>Brachycera</taxon>
        <taxon>Muscomorpha</taxon>
        <taxon>Ephydroidea</taxon>
        <taxon>Drosophilidae</taxon>
        <taxon>Drosophila</taxon>
        <taxon>Sophophora</taxon>
    </lineage>
</organism>
<dbReference type="SMART" id="SM00020">
    <property type="entry name" value="Tryp_SPc"/>
    <property type="match status" value="1"/>
</dbReference>
<sequence>MSCQIRAVSLLVLALVLLAVSFSEASFRRRPLPAGVREAAGAANKFNSRIVGGELSDVSAAPYQISLQNAIGNHVCGGAIIADQWVVTAASCVAGLRTNNMKVVTTTYNDWGDAGWEYSVEQVVPHCNFDKPLYHNDIALIKTHAFFDYDEVTQNITTAELEDLVEGETLTMYGWGSTEIGSDFAWQLRQLDLTYVPTDKCNATYGGTEDLDVGHLCAVGRVGAGACHGDAGGALVDAKGRLVGVGNWGVPCGYGFPDVFVRMSFYDSWIKSTINGCAIS</sequence>
<evidence type="ECO:0000256" key="4">
    <source>
        <dbReference type="ARBA" id="ARBA00022670"/>
    </source>
</evidence>
<feature type="domain" description="Peptidase S1" evidence="11">
    <location>
        <begin position="50"/>
        <end position="275"/>
    </location>
</feature>
<feature type="signal peptide" evidence="10">
    <location>
        <begin position="1"/>
        <end position="25"/>
    </location>
</feature>
<comment type="subcellular location">
    <subcellularLocation>
        <location evidence="1">Secreted</location>
    </subcellularLocation>
</comment>
<dbReference type="GO" id="GO:0016485">
    <property type="term" value="P:protein processing"/>
    <property type="evidence" value="ECO:0007669"/>
    <property type="project" value="UniProtKB-ARBA"/>
</dbReference>
<dbReference type="InterPro" id="IPR009003">
    <property type="entry name" value="Peptidase_S1_PA"/>
</dbReference>
<evidence type="ECO:0000256" key="10">
    <source>
        <dbReference type="SAM" id="SignalP"/>
    </source>
</evidence>
<dbReference type="Pfam" id="PF00089">
    <property type="entry name" value="Trypsin"/>
    <property type="match status" value="1"/>
</dbReference>
<dbReference type="Proteomes" id="UP001652661">
    <property type="component" value="Chromosome 3R"/>
</dbReference>
<dbReference type="GO" id="GO:0005576">
    <property type="term" value="C:extracellular region"/>
    <property type="evidence" value="ECO:0007669"/>
    <property type="project" value="UniProtKB-SubCell"/>
</dbReference>
<evidence type="ECO:0000256" key="5">
    <source>
        <dbReference type="ARBA" id="ARBA00022729"/>
    </source>
</evidence>
<dbReference type="OrthoDB" id="8440449at2759"/>
<proteinExistence type="inferred from homology"/>
<comment type="similarity">
    <text evidence="2">Belongs to the peptidase S1 family.</text>
</comment>
<feature type="chain" id="PRO_5027730199" evidence="10">
    <location>
        <begin position="26"/>
        <end position="280"/>
    </location>
</feature>
<accession>A0A6P4JIY8</accession>
<keyword evidence="8" id="KW-0865">Zymogen</keyword>
<dbReference type="AlphaFoldDB" id="A0A6P4JIY8"/>
<evidence type="ECO:0000256" key="6">
    <source>
        <dbReference type="ARBA" id="ARBA00022801"/>
    </source>
</evidence>
<dbReference type="SUPFAM" id="SSF50494">
    <property type="entry name" value="Trypsin-like serine proteases"/>
    <property type="match status" value="1"/>
</dbReference>
<dbReference type="InterPro" id="IPR001254">
    <property type="entry name" value="Trypsin_dom"/>
</dbReference>
<dbReference type="Gene3D" id="2.40.10.10">
    <property type="entry name" value="Trypsin-like serine proteases"/>
    <property type="match status" value="2"/>
</dbReference>
<evidence type="ECO:0000256" key="9">
    <source>
        <dbReference type="ARBA" id="ARBA00023157"/>
    </source>
</evidence>
<dbReference type="PANTHER" id="PTHR24276">
    <property type="entry name" value="POLYSERASE-RELATED"/>
    <property type="match status" value="1"/>
</dbReference>
<evidence type="ECO:0000259" key="11">
    <source>
        <dbReference type="PROSITE" id="PS50240"/>
    </source>
</evidence>
<dbReference type="PANTHER" id="PTHR24276:SF96">
    <property type="entry name" value="PEPTIDASE S1 DOMAIN-CONTAINING PROTEIN"/>
    <property type="match status" value="1"/>
</dbReference>
<protein>
    <submittedName>
        <fullName evidence="13">Chymotrypsin-2</fullName>
    </submittedName>
</protein>
<evidence type="ECO:0000256" key="2">
    <source>
        <dbReference type="ARBA" id="ARBA00007664"/>
    </source>
</evidence>
<keyword evidence="6" id="KW-0378">Hydrolase</keyword>
<evidence type="ECO:0000256" key="1">
    <source>
        <dbReference type="ARBA" id="ARBA00004613"/>
    </source>
</evidence>
<keyword evidence="5 10" id="KW-0732">Signal</keyword>
<dbReference type="InterPro" id="IPR043504">
    <property type="entry name" value="Peptidase_S1_PA_chymotrypsin"/>
</dbReference>
<keyword evidence="4" id="KW-0645">Protease</keyword>
<dbReference type="RefSeq" id="XP_017035596.1">
    <property type="nucleotide sequence ID" value="XM_017180107.2"/>
</dbReference>
<dbReference type="GO" id="GO:0004252">
    <property type="term" value="F:serine-type endopeptidase activity"/>
    <property type="evidence" value="ECO:0007669"/>
    <property type="project" value="InterPro"/>
</dbReference>
<dbReference type="PROSITE" id="PS50240">
    <property type="entry name" value="TRYPSIN_DOM"/>
    <property type="match status" value="1"/>
</dbReference>
<name>A0A6P4JIY8_DROKI</name>
<gene>
    <name evidence="13" type="primary">LOC108084084</name>
</gene>
<dbReference type="InterPro" id="IPR050430">
    <property type="entry name" value="Peptidase_S1"/>
</dbReference>
<evidence type="ECO:0000256" key="3">
    <source>
        <dbReference type="ARBA" id="ARBA00022525"/>
    </source>
</evidence>